<evidence type="ECO:0000313" key="2">
    <source>
        <dbReference type="EMBL" id="EUB54830.1"/>
    </source>
</evidence>
<protein>
    <submittedName>
        <fullName evidence="2">Uncharacterized protein</fullName>
    </submittedName>
</protein>
<keyword evidence="3" id="KW-1185">Reference proteome</keyword>
<reference evidence="2 3" key="1">
    <citation type="journal article" date="2013" name="Nat. Genet.">
        <title>The genome of the hydatid tapeworm Echinococcus granulosus.</title>
        <authorList>
            <person name="Zheng H."/>
            <person name="Zhang W."/>
            <person name="Zhang L."/>
            <person name="Zhang Z."/>
            <person name="Li J."/>
            <person name="Lu G."/>
            <person name="Zhu Y."/>
            <person name="Wang Y."/>
            <person name="Huang Y."/>
            <person name="Liu J."/>
            <person name="Kang H."/>
            <person name="Chen J."/>
            <person name="Wang L."/>
            <person name="Chen A."/>
            <person name="Yu S."/>
            <person name="Gao Z."/>
            <person name="Jin L."/>
            <person name="Gu W."/>
            <person name="Wang Z."/>
            <person name="Zhao L."/>
            <person name="Shi B."/>
            <person name="Wen H."/>
            <person name="Lin R."/>
            <person name="Jones M.K."/>
            <person name="Brejova B."/>
            <person name="Vinar T."/>
            <person name="Zhao G."/>
            <person name="McManus D.P."/>
            <person name="Chen Z."/>
            <person name="Zhou Y."/>
            <person name="Wang S."/>
        </authorList>
    </citation>
    <scope>NUCLEOTIDE SEQUENCE [LARGE SCALE GENOMIC DNA]</scope>
</reference>
<dbReference type="RefSeq" id="XP_024346026.1">
    <property type="nucleotide sequence ID" value="XM_024499564.1"/>
</dbReference>
<feature type="region of interest" description="Disordered" evidence="1">
    <location>
        <begin position="131"/>
        <end position="161"/>
    </location>
</feature>
<evidence type="ECO:0000256" key="1">
    <source>
        <dbReference type="SAM" id="MobiDB-lite"/>
    </source>
</evidence>
<sequence length="636" mass="70782">MLTESTPSIDEMMTSLDGEAITLMLNKLANFRDVMKELKPPTKLHIVAKLCNKVQSATQSAGGRGNDGRGICNGYGSEWEGVASTANSSHFGVKHGSTCTLVNNPQHAQLESNSHAGGFSASSISIGARARSRGNPVSSQPTMPNMPNKAPKVKEPDANMPKPATEVADHPNIMETNSQVTSCALITNVNGKSNKFACLSTMQQTKNRSKFMIATAPQEIPPLVPELVIEVSEETRTAFATKQNKSVDVEIELVRWKSPLTNKMLCMPAPEYRNMLESVNLGVVDKKWEKVHLQLRLLSVFEVDRSEESGNCASIVTSMDQQTLEETNLLLHDAFKMLNNVIFEFIFHAAVNKAADQLNKICAKNKIQKNVSEVTPIAIATEAAIFPEEELELVRLKIPLIDNVLRMSSSKKLVKLRTFVPGISRILFNLDPPLLKTINSYIFNATKKLDEANAMLVERPLEIIQEYVKRGGVVNKSEKVRSTDATTGSLFTVEELRMFLKWTDPKKVAALLQLIPNYPEILFNTNRLTLREINSLLDVGIYLMKTLENKPLRSANYPNLCLHTYKLCRGKAPMVFPFIFLLPQYNRTRNDGCQVSLISFTPKEILALAYSNHCLPPKCRVSNLRYCLDFGDVIPT</sequence>
<dbReference type="EMBL" id="APAU02000208">
    <property type="protein sequence ID" value="EUB54830.1"/>
    <property type="molecule type" value="Genomic_DNA"/>
</dbReference>
<dbReference type="GeneID" id="36346030"/>
<proteinExistence type="predicted"/>
<dbReference type="Proteomes" id="UP000019149">
    <property type="component" value="Unassembled WGS sequence"/>
</dbReference>
<organism evidence="2 3">
    <name type="scientific">Echinococcus granulosus</name>
    <name type="common">Hydatid tapeworm</name>
    <dbReference type="NCBI Taxonomy" id="6210"/>
    <lineage>
        <taxon>Eukaryota</taxon>
        <taxon>Metazoa</taxon>
        <taxon>Spiralia</taxon>
        <taxon>Lophotrochozoa</taxon>
        <taxon>Platyhelminthes</taxon>
        <taxon>Cestoda</taxon>
        <taxon>Eucestoda</taxon>
        <taxon>Cyclophyllidea</taxon>
        <taxon>Taeniidae</taxon>
        <taxon>Echinococcus</taxon>
        <taxon>Echinococcus granulosus group</taxon>
    </lineage>
</organism>
<dbReference type="CTD" id="36346030"/>
<evidence type="ECO:0000313" key="3">
    <source>
        <dbReference type="Proteomes" id="UP000019149"/>
    </source>
</evidence>
<dbReference type="KEGG" id="egl:EGR_10315"/>
<name>W6U143_ECHGR</name>
<dbReference type="AlphaFoldDB" id="W6U143"/>
<gene>
    <name evidence="2" type="ORF">EGR_10315</name>
</gene>
<comment type="caution">
    <text evidence="2">The sequence shown here is derived from an EMBL/GenBank/DDBJ whole genome shotgun (WGS) entry which is preliminary data.</text>
</comment>
<dbReference type="OrthoDB" id="6247131at2759"/>
<feature type="compositionally biased region" description="Polar residues" evidence="1">
    <location>
        <begin position="135"/>
        <end position="145"/>
    </location>
</feature>
<accession>W6U143</accession>